<dbReference type="GO" id="GO:0008168">
    <property type="term" value="F:methyltransferase activity"/>
    <property type="evidence" value="ECO:0007669"/>
    <property type="project" value="UniProtKB-KW"/>
</dbReference>
<keyword evidence="3" id="KW-0808">Transferase</keyword>
<dbReference type="GO" id="GO:0005634">
    <property type="term" value="C:nucleus"/>
    <property type="evidence" value="ECO:0007669"/>
    <property type="project" value="TreeGrafter"/>
</dbReference>
<dbReference type="Proteomes" id="UP000554482">
    <property type="component" value="Unassembled WGS sequence"/>
</dbReference>
<evidence type="ECO:0000313" key="3">
    <source>
        <dbReference type="EMBL" id="KAF5198611.1"/>
    </source>
</evidence>
<dbReference type="PROSITE" id="PS51184">
    <property type="entry name" value="JMJC"/>
    <property type="match status" value="1"/>
</dbReference>
<dbReference type="Pfam" id="PF02375">
    <property type="entry name" value="JmjN"/>
    <property type="match status" value="1"/>
</dbReference>
<dbReference type="Gene3D" id="2.60.120.650">
    <property type="entry name" value="Cupin"/>
    <property type="match status" value="1"/>
</dbReference>
<dbReference type="PANTHER" id="PTHR10694">
    <property type="entry name" value="LYSINE-SPECIFIC DEMETHYLASE"/>
    <property type="match status" value="1"/>
</dbReference>
<keyword evidence="4" id="KW-1185">Reference proteome</keyword>
<evidence type="ECO:0000259" key="1">
    <source>
        <dbReference type="PROSITE" id="PS51183"/>
    </source>
</evidence>
<dbReference type="PROSITE" id="PS51183">
    <property type="entry name" value="JMJN"/>
    <property type="match status" value="1"/>
</dbReference>
<keyword evidence="3" id="KW-0489">Methyltransferase</keyword>
<proteinExistence type="predicted"/>
<dbReference type="SMART" id="SM00545">
    <property type="entry name" value="JmjN"/>
    <property type="match status" value="1"/>
</dbReference>
<feature type="domain" description="JmjC" evidence="2">
    <location>
        <begin position="193"/>
        <end position="310"/>
    </location>
</feature>
<dbReference type="InterPro" id="IPR003349">
    <property type="entry name" value="JmjN"/>
</dbReference>
<accession>A0A7J6WML7</accession>
<dbReference type="GO" id="GO:0034647">
    <property type="term" value="F:histone H3K4me/H3K4me2/H3K4me3 demethylase activity"/>
    <property type="evidence" value="ECO:0007669"/>
    <property type="project" value="TreeGrafter"/>
</dbReference>
<comment type="caution">
    <text evidence="3">The sequence shown here is derived from an EMBL/GenBank/DDBJ whole genome shotgun (WGS) entry which is preliminary data.</text>
</comment>
<dbReference type="EMBL" id="JABWDY010013069">
    <property type="protein sequence ID" value="KAF5198611.1"/>
    <property type="molecule type" value="Genomic_DNA"/>
</dbReference>
<reference evidence="3 4" key="1">
    <citation type="submission" date="2020-06" db="EMBL/GenBank/DDBJ databases">
        <title>Transcriptomic and genomic resources for Thalictrum thalictroides and T. hernandezii: Facilitating candidate gene discovery in an emerging model plant lineage.</title>
        <authorList>
            <person name="Arias T."/>
            <person name="Riano-Pachon D.M."/>
            <person name="Di Stilio V.S."/>
        </authorList>
    </citation>
    <scope>NUCLEOTIDE SEQUENCE [LARGE SCALE GENOMIC DNA]</scope>
    <source>
        <strain evidence="4">cv. WT478/WT964</strain>
        <tissue evidence="3">Leaves</tissue>
    </source>
</reference>
<evidence type="ECO:0000313" key="4">
    <source>
        <dbReference type="Proteomes" id="UP000554482"/>
    </source>
</evidence>
<dbReference type="SUPFAM" id="SSF51197">
    <property type="entry name" value="Clavaminate synthase-like"/>
    <property type="match status" value="1"/>
</dbReference>
<protein>
    <submittedName>
        <fullName evidence="3">Lysine-specific demethylase ref6</fullName>
    </submittedName>
</protein>
<dbReference type="GO" id="GO:0000785">
    <property type="term" value="C:chromatin"/>
    <property type="evidence" value="ECO:0007669"/>
    <property type="project" value="TreeGrafter"/>
</dbReference>
<dbReference type="AlphaFoldDB" id="A0A7J6WML7"/>
<name>A0A7J6WML7_THATH</name>
<gene>
    <name evidence="3" type="ORF">FRX31_011802</name>
</gene>
<dbReference type="PANTHER" id="PTHR10694:SF38">
    <property type="entry name" value="LYSINE-SPECIFIC DEMETHYLASE REF6"/>
    <property type="match status" value="1"/>
</dbReference>
<dbReference type="Pfam" id="PF02373">
    <property type="entry name" value="JmjC"/>
    <property type="match status" value="1"/>
</dbReference>
<dbReference type="OrthoDB" id="9547406at2759"/>
<organism evidence="3 4">
    <name type="scientific">Thalictrum thalictroides</name>
    <name type="common">Rue-anemone</name>
    <name type="synonym">Anemone thalictroides</name>
    <dbReference type="NCBI Taxonomy" id="46969"/>
    <lineage>
        <taxon>Eukaryota</taxon>
        <taxon>Viridiplantae</taxon>
        <taxon>Streptophyta</taxon>
        <taxon>Embryophyta</taxon>
        <taxon>Tracheophyta</taxon>
        <taxon>Spermatophyta</taxon>
        <taxon>Magnoliopsida</taxon>
        <taxon>Ranunculales</taxon>
        <taxon>Ranunculaceae</taxon>
        <taxon>Thalictroideae</taxon>
        <taxon>Thalictrum</taxon>
    </lineage>
</organism>
<dbReference type="GO" id="GO:0010468">
    <property type="term" value="P:regulation of gene expression"/>
    <property type="evidence" value="ECO:0007669"/>
    <property type="project" value="TreeGrafter"/>
</dbReference>
<sequence>MAESTTESVLEVGQWIKSLPLAPTYHPTLVEFQDPISYIFKIEKEASQYGICKIVPPLPPASKITAITNFNRSLAQRYPSSDSKSLPTFVTQEQQIGFSEGKSKLVEMNVLDSGESYTLKQFEAKAKQFEKILLMKSGKKKDFSELEIQILYWKACFDKPLSVECASCIPGSAFVPINGKKLREAGEASTVGETAWNLRGVSRANGSLLKFMKEEIPGVTSPMLYLAMLFSSFAWHVEDHELHSLNYIHLGAAKTWYAVPKDAAVAFEEVVRTYKYGGEVNPLVTCASLAGKTTLMSPEVLIGAGIPCCR</sequence>
<dbReference type="SMART" id="SM00558">
    <property type="entry name" value="JmjC"/>
    <property type="match status" value="1"/>
</dbReference>
<dbReference type="GO" id="GO:0032259">
    <property type="term" value="P:methylation"/>
    <property type="evidence" value="ECO:0007669"/>
    <property type="project" value="UniProtKB-KW"/>
</dbReference>
<evidence type="ECO:0000259" key="2">
    <source>
        <dbReference type="PROSITE" id="PS51184"/>
    </source>
</evidence>
<dbReference type="InterPro" id="IPR003347">
    <property type="entry name" value="JmjC_dom"/>
</dbReference>
<feature type="domain" description="JmjN" evidence="1">
    <location>
        <begin position="22"/>
        <end position="63"/>
    </location>
</feature>